<sequence length="167" mass="18754">MIICVSNNACAKAGILSFLFQEISSIPSNLTWYPIIPSIFSTFHVYHHYFKFVSLVPPNVGFCLPRRFLFYVLVPCYREKTKVHLYLMVTQPCSTTSGCASPLRSMRKGQFEAAVVLRVSNRCFGRRKSGIGSWARRSTRAALRLELEMKGAPGGEARQRMGATVVP</sequence>
<proteinExistence type="predicted"/>
<dbReference type="EMBL" id="GBRH01277222">
    <property type="protein sequence ID" value="JAD20673.1"/>
    <property type="molecule type" value="Transcribed_RNA"/>
</dbReference>
<protein>
    <submittedName>
        <fullName evidence="1">Uncharacterized protein</fullName>
    </submittedName>
</protein>
<organism evidence="1">
    <name type="scientific">Arundo donax</name>
    <name type="common">Giant reed</name>
    <name type="synonym">Donax arundinaceus</name>
    <dbReference type="NCBI Taxonomy" id="35708"/>
    <lineage>
        <taxon>Eukaryota</taxon>
        <taxon>Viridiplantae</taxon>
        <taxon>Streptophyta</taxon>
        <taxon>Embryophyta</taxon>
        <taxon>Tracheophyta</taxon>
        <taxon>Spermatophyta</taxon>
        <taxon>Magnoliopsida</taxon>
        <taxon>Liliopsida</taxon>
        <taxon>Poales</taxon>
        <taxon>Poaceae</taxon>
        <taxon>PACMAD clade</taxon>
        <taxon>Arundinoideae</taxon>
        <taxon>Arundineae</taxon>
        <taxon>Arundo</taxon>
    </lineage>
</organism>
<name>A0A0A8Y6I6_ARUDO</name>
<reference evidence="1" key="2">
    <citation type="journal article" date="2015" name="Data Brief">
        <title>Shoot transcriptome of the giant reed, Arundo donax.</title>
        <authorList>
            <person name="Barrero R.A."/>
            <person name="Guerrero F.D."/>
            <person name="Moolhuijzen P."/>
            <person name="Goolsby J.A."/>
            <person name="Tidwell J."/>
            <person name="Bellgard S.E."/>
            <person name="Bellgard M.I."/>
        </authorList>
    </citation>
    <scope>NUCLEOTIDE SEQUENCE</scope>
    <source>
        <tissue evidence="1">Shoot tissue taken approximately 20 cm above the soil surface</tissue>
    </source>
</reference>
<evidence type="ECO:0000313" key="1">
    <source>
        <dbReference type="EMBL" id="JAD20673.1"/>
    </source>
</evidence>
<dbReference type="AlphaFoldDB" id="A0A0A8Y6I6"/>
<reference evidence="1" key="1">
    <citation type="submission" date="2014-09" db="EMBL/GenBank/DDBJ databases">
        <authorList>
            <person name="Magalhaes I.L.F."/>
            <person name="Oliveira U."/>
            <person name="Santos F.R."/>
            <person name="Vidigal T.H.D.A."/>
            <person name="Brescovit A.D."/>
            <person name="Santos A.J."/>
        </authorList>
    </citation>
    <scope>NUCLEOTIDE SEQUENCE</scope>
    <source>
        <tissue evidence="1">Shoot tissue taken approximately 20 cm above the soil surface</tissue>
    </source>
</reference>
<accession>A0A0A8Y6I6</accession>